<reference evidence="1 2" key="1">
    <citation type="submission" date="2016-03" db="EMBL/GenBank/DDBJ databases">
        <title>Genome sequence of Variovorax paradoxus KB5.</title>
        <authorList>
            <person name="Jeong H."/>
            <person name="Hong C.E."/>
            <person name="Jo S.H."/>
            <person name="Park J.M."/>
        </authorList>
    </citation>
    <scope>NUCLEOTIDE SEQUENCE [LARGE SCALE GENOMIC DNA]</scope>
    <source>
        <strain evidence="1 2">KB5</strain>
    </source>
</reference>
<evidence type="ECO:0000313" key="2">
    <source>
        <dbReference type="Proteomes" id="UP000077852"/>
    </source>
</evidence>
<evidence type="ECO:0000313" key="1">
    <source>
        <dbReference type="EMBL" id="OAK60321.1"/>
    </source>
</evidence>
<organism evidence="1 2">
    <name type="scientific">Variovorax paradoxus</name>
    <dbReference type="NCBI Taxonomy" id="34073"/>
    <lineage>
        <taxon>Bacteria</taxon>
        <taxon>Pseudomonadati</taxon>
        <taxon>Pseudomonadota</taxon>
        <taxon>Betaproteobacteria</taxon>
        <taxon>Burkholderiales</taxon>
        <taxon>Comamonadaceae</taxon>
        <taxon>Variovorax</taxon>
    </lineage>
</organism>
<dbReference type="EMBL" id="LVHG01000063">
    <property type="protein sequence ID" value="OAK60321.1"/>
    <property type="molecule type" value="Genomic_DNA"/>
</dbReference>
<gene>
    <name evidence="1" type="ORF">A3K87_24760</name>
</gene>
<dbReference type="Proteomes" id="UP000077852">
    <property type="component" value="Unassembled WGS sequence"/>
</dbReference>
<protein>
    <submittedName>
        <fullName evidence="1">Uncharacterized protein</fullName>
    </submittedName>
</protein>
<accession>A0AA91DK22</accession>
<sequence length="153" mass="16549">MGLFDLLKKKKPAMPETIEEGMASQAEDFVGAFSRPGAPIDGSRLDYTASSLSLVDRVLDDFFKQQAPLPDDLHFLASAYVFEVARREFGGRYLRGDEDNPFVLVIGKDDAQVGVCAMSKVRGRAVNGPEDDLGFFYAGIAPAVARGVSATLI</sequence>
<name>A0AA91DK22_VARPD</name>
<proteinExistence type="predicted"/>
<dbReference type="RefSeq" id="WP_081269974.1">
    <property type="nucleotide sequence ID" value="NZ_LVHG01000063.1"/>
</dbReference>
<dbReference type="AlphaFoldDB" id="A0AA91DK22"/>
<comment type="caution">
    <text evidence="1">The sequence shown here is derived from an EMBL/GenBank/DDBJ whole genome shotgun (WGS) entry which is preliminary data.</text>
</comment>